<gene>
    <name evidence="1" type="ORF">V1525DRAFT_403903</name>
</gene>
<name>A0ACC3T1W2_LIPKO</name>
<accession>A0ACC3T1W2</accession>
<keyword evidence="2" id="KW-1185">Reference proteome</keyword>
<dbReference type="Proteomes" id="UP001433508">
    <property type="component" value="Unassembled WGS sequence"/>
</dbReference>
<protein>
    <submittedName>
        <fullName evidence="1">RNase P subunit p30-domain-containing protein</fullName>
    </submittedName>
</protein>
<organism evidence="1 2">
    <name type="scientific">Lipomyces kononenkoae</name>
    <name type="common">Yeast</name>
    <dbReference type="NCBI Taxonomy" id="34357"/>
    <lineage>
        <taxon>Eukaryota</taxon>
        <taxon>Fungi</taxon>
        <taxon>Dikarya</taxon>
        <taxon>Ascomycota</taxon>
        <taxon>Saccharomycotina</taxon>
        <taxon>Lipomycetes</taxon>
        <taxon>Lipomycetales</taxon>
        <taxon>Lipomycetaceae</taxon>
        <taxon>Lipomyces</taxon>
    </lineage>
</organism>
<comment type="caution">
    <text evidence="1">The sequence shown here is derived from an EMBL/GenBank/DDBJ whole genome shotgun (WGS) entry which is preliminary data.</text>
</comment>
<proteinExistence type="predicted"/>
<evidence type="ECO:0000313" key="1">
    <source>
        <dbReference type="EMBL" id="KAK9237404.1"/>
    </source>
</evidence>
<sequence length="300" mass="33016">MFYDLCVPWPKSVSTSSAVEYTRSTGPIPDLYRTVAMLQALGYTTIAYDYELSGKIGSNVTSPIQTDVFSASLPNVTFLSRTTILLEDAAQSQALPSLTSKFDILAVRPTTEKLLLAACTSLDIDLISLDLSQRLPFYLRHRTLGAAVARGIKFEICYSPSTRQGDNNVRRNLISNAAALFRATRGKGIIISSGAMSALECRGPYDVANLATLWGFTQEKGKAAVATDARAVVVHARMRRRSYKQVVEIIVDKDDEAHTMDEKKGGADEDPQKRTRQEAEDKKGELFPKKGSKRRRANDG</sequence>
<evidence type="ECO:0000313" key="2">
    <source>
        <dbReference type="Proteomes" id="UP001433508"/>
    </source>
</evidence>
<dbReference type="EMBL" id="MU971369">
    <property type="protein sequence ID" value="KAK9237404.1"/>
    <property type="molecule type" value="Genomic_DNA"/>
</dbReference>
<reference evidence="2" key="1">
    <citation type="journal article" date="2024" name="Front. Bioeng. Biotechnol.">
        <title>Genome-scale model development and genomic sequencing of the oleaginous clade Lipomyces.</title>
        <authorList>
            <person name="Czajka J.J."/>
            <person name="Han Y."/>
            <person name="Kim J."/>
            <person name="Mondo S.J."/>
            <person name="Hofstad B.A."/>
            <person name="Robles A."/>
            <person name="Haridas S."/>
            <person name="Riley R."/>
            <person name="LaButti K."/>
            <person name="Pangilinan J."/>
            <person name="Andreopoulos W."/>
            <person name="Lipzen A."/>
            <person name="Yan J."/>
            <person name="Wang M."/>
            <person name="Ng V."/>
            <person name="Grigoriev I.V."/>
            <person name="Spatafora J.W."/>
            <person name="Magnuson J.K."/>
            <person name="Baker S.E."/>
            <person name="Pomraning K.R."/>
        </authorList>
    </citation>
    <scope>NUCLEOTIDE SEQUENCE [LARGE SCALE GENOMIC DNA]</scope>
    <source>
        <strain evidence="2">CBS 7786</strain>
    </source>
</reference>